<dbReference type="EMBL" id="KL197760">
    <property type="protein sequence ID" value="KDQ50416.1"/>
    <property type="molecule type" value="Genomic_DNA"/>
</dbReference>
<dbReference type="HOGENOM" id="CLU_052397_0_0_1"/>
<sequence length="269" mass="29680">MFELPSPPEAPATINAERKDGILVLPVAEDSQTWAGILGFIFPGATRSFDDLKTLQVVLRAADKYGMDAVIKGAEGVLMLPKFLEEHPLGVYAIACSYRLEAAARSAARRSLRKPLLGSVGESSVELAGCLGAAVYRLFAYYAQCGDKAVAALDENEIHNLDSVWLDCDTCSNEDEIIMPLFQRDYPVTQWWGAYARRLCHLLKERPCGDTVRDLSIASPFLKIARNCSYCEDRAEEDVIEFIQAYADLVDKAVSEVELYMGKSEGPGR</sequence>
<gene>
    <name evidence="1" type="ORF">JAAARDRAFT_164827</name>
</gene>
<dbReference type="Proteomes" id="UP000027265">
    <property type="component" value="Unassembled WGS sequence"/>
</dbReference>
<evidence type="ECO:0000313" key="2">
    <source>
        <dbReference type="Proteomes" id="UP000027265"/>
    </source>
</evidence>
<name>A0A067PJ04_9AGAM</name>
<dbReference type="InParanoid" id="A0A067PJ04"/>
<dbReference type="OrthoDB" id="3357985at2759"/>
<reference evidence="2" key="1">
    <citation type="journal article" date="2014" name="Proc. Natl. Acad. Sci. U.S.A.">
        <title>Extensive sampling of basidiomycete genomes demonstrates inadequacy of the white-rot/brown-rot paradigm for wood decay fungi.</title>
        <authorList>
            <person name="Riley R."/>
            <person name="Salamov A.A."/>
            <person name="Brown D.W."/>
            <person name="Nagy L.G."/>
            <person name="Floudas D."/>
            <person name="Held B.W."/>
            <person name="Levasseur A."/>
            <person name="Lombard V."/>
            <person name="Morin E."/>
            <person name="Otillar R."/>
            <person name="Lindquist E.A."/>
            <person name="Sun H."/>
            <person name="LaButti K.M."/>
            <person name="Schmutz J."/>
            <person name="Jabbour D."/>
            <person name="Luo H."/>
            <person name="Baker S.E."/>
            <person name="Pisabarro A.G."/>
            <person name="Walton J.D."/>
            <person name="Blanchette R.A."/>
            <person name="Henrissat B."/>
            <person name="Martin F."/>
            <person name="Cullen D."/>
            <person name="Hibbett D.S."/>
            <person name="Grigoriev I.V."/>
        </authorList>
    </citation>
    <scope>NUCLEOTIDE SEQUENCE [LARGE SCALE GENOMIC DNA]</scope>
    <source>
        <strain evidence="2">MUCL 33604</strain>
    </source>
</reference>
<evidence type="ECO:0000313" key="1">
    <source>
        <dbReference type="EMBL" id="KDQ50416.1"/>
    </source>
</evidence>
<proteinExistence type="predicted"/>
<organism evidence="1 2">
    <name type="scientific">Jaapia argillacea MUCL 33604</name>
    <dbReference type="NCBI Taxonomy" id="933084"/>
    <lineage>
        <taxon>Eukaryota</taxon>
        <taxon>Fungi</taxon>
        <taxon>Dikarya</taxon>
        <taxon>Basidiomycota</taxon>
        <taxon>Agaricomycotina</taxon>
        <taxon>Agaricomycetes</taxon>
        <taxon>Agaricomycetidae</taxon>
        <taxon>Jaapiales</taxon>
        <taxon>Jaapiaceae</taxon>
        <taxon>Jaapia</taxon>
    </lineage>
</organism>
<dbReference type="AlphaFoldDB" id="A0A067PJ04"/>
<accession>A0A067PJ04</accession>
<keyword evidence="2" id="KW-1185">Reference proteome</keyword>
<protein>
    <submittedName>
        <fullName evidence="1">Uncharacterized protein</fullName>
    </submittedName>
</protein>